<comment type="similarity">
    <text evidence="3">Belongs to the peptidase S1C family.</text>
</comment>
<keyword evidence="6 18" id="KW-0645">Protease</keyword>
<dbReference type="EMBL" id="FR695877">
    <property type="protein sequence ID" value="CBX31170.1"/>
    <property type="molecule type" value="Genomic_DNA"/>
</dbReference>
<evidence type="ECO:0000259" key="17">
    <source>
        <dbReference type="PROSITE" id="PS50106"/>
    </source>
</evidence>
<feature type="compositionally biased region" description="Polar residues" evidence="16">
    <location>
        <begin position="36"/>
        <end position="45"/>
    </location>
</feature>
<feature type="active site" description="Charge relay system" evidence="14">
    <location>
        <position position="167"/>
    </location>
</feature>
<keyword evidence="9" id="KW-0574">Periplasm</keyword>
<dbReference type="PANTHER" id="PTHR22939:SF130">
    <property type="entry name" value="PERIPLASMIC SERINE ENDOPROTEASE DEGP-LIKE-RELATED"/>
    <property type="match status" value="1"/>
</dbReference>
<feature type="domain" description="PDZ" evidence="17">
    <location>
        <begin position="389"/>
        <end position="460"/>
    </location>
</feature>
<dbReference type="InterPro" id="IPR036034">
    <property type="entry name" value="PDZ_sf"/>
</dbReference>
<evidence type="ECO:0000256" key="8">
    <source>
        <dbReference type="ARBA" id="ARBA00022737"/>
    </source>
</evidence>
<evidence type="ECO:0000256" key="4">
    <source>
        <dbReference type="ARBA" id="ARBA00013035"/>
    </source>
</evidence>
<dbReference type="EC" id="3.4.21.107" evidence="4"/>
<dbReference type="InterPro" id="IPR009003">
    <property type="entry name" value="Peptidase_S1_PA"/>
</dbReference>
<evidence type="ECO:0000256" key="6">
    <source>
        <dbReference type="ARBA" id="ARBA00022670"/>
    </source>
</evidence>
<organism evidence="18">
    <name type="scientific">uncultured Desulfobacterium sp</name>
    <dbReference type="NCBI Taxonomy" id="201089"/>
    <lineage>
        <taxon>Bacteria</taxon>
        <taxon>Pseudomonadati</taxon>
        <taxon>Thermodesulfobacteriota</taxon>
        <taxon>Desulfobacteria</taxon>
        <taxon>Desulfobacterales</taxon>
        <taxon>Desulfobacteriaceae</taxon>
        <taxon>Desulfobacterium</taxon>
        <taxon>environmental samples</taxon>
    </lineage>
</organism>
<evidence type="ECO:0000256" key="2">
    <source>
        <dbReference type="ARBA" id="ARBA00004418"/>
    </source>
</evidence>
<feature type="region of interest" description="Disordered" evidence="16">
    <location>
        <begin position="20"/>
        <end position="46"/>
    </location>
</feature>
<dbReference type="SMART" id="SM00228">
    <property type="entry name" value="PDZ"/>
    <property type="match status" value="2"/>
</dbReference>
<dbReference type="InterPro" id="IPR041489">
    <property type="entry name" value="PDZ_6"/>
</dbReference>
<dbReference type="PROSITE" id="PS50106">
    <property type="entry name" value="PDZ"/>
    <property type="match status" value="2"/>
</dbReference>
<name>E1YM37_9BACT</name>
<feature type="active site" description="Charge relay system" evidence="14">
    <location>
        <position position="241"/>
    </location>
</feature>
<feature type="binding site" evidence="15">
    <location>
        <begin position="239"/>
        <end position="241"/>
    </location>
    <ligand>
        <name>substrate</name>
    </ligand>
</feature>
<evidence type="ECO:0000256" key="16">
    <source>
        <dbReference type="SAM" id="MobiDB-lite"/>
    </source>
</evidence>
<proteinExistence type="inferred from homology"/>
<accession>E1YM37</accession>
<evidence type="ECO:0000256" key="1">
    <source>
        <dbReference type="ARBA" id="ARBA00001772"/>
    </source>
</evidence>
<evidence type="ECO:0000256" key="12">
    <source>
        <dbReference type="ARBA" id="ARBA00023016"/>
    </source>
</evidence>
<protein>
    <recommendedName>
        <fullName evidence="5">Probable periplasmic serine endoprotease DegP-like</fullName>
        <ecNumber evidence="4">3.4.21.107</ecNumber>
    </recommendedName>
    <alternativeName>
        <fullName evidence="13">Protease Do</fullName>
    </alternativeName>
</protein>
<evidence type="ECO:0000256" key="10">
    <source>
        <dbReference type="ARBA" id="ARBA00022801"/>
    </source>
</evidence>
<dbReference type="InterPro" id="IPR001478">
    <property type="entry name" value="PDZ"/>
</dbReference>
<dbReference type="InterPro" id="IPR011782">
    <property type="entry name" value="Pept_S1C_Do"/>
</dbReference>
<feature type="binding site" evidence="15">
    <location>
        <begin position="257"/>
        <end position="261"/>
    </location>
    <ligand>
        <name>substrate</name>
    </ligand>
</feature>
<feature type="binding site" evidence="15">
    <location>
        <position position="167"/>
    </location>
    <ligand>
        <name>substrate</name>
    </ligand>
</feature>
<feature type="binding site" evidence="15">
    <location>
        <position position="137"/>
    </location>
    <ligand>
        <name>substrate</name>
    </ligand>
</feature>
<gene>
    <name evidence="18" type="ORF">N47_E46820</name>
</gene>
<keyword evidence="8" id="KW-0677">Repeat</keyword>
<feature type="compositionally biased region" description="Basic and acidic residues" evidence="16">
    <location>
        <begin position="21"/>
        <end position="32"/>
    </location>
</feature>
<feature type="domain" description="PDZ" evidence="17">
    <location>
        <begin position="289"/>
        <end position="373"/>
    </location>
</feature>
<dbReference type="InterPro" id="IPR001940">
    <property type="entry name" value="Peptidase_S1C"/>
</dbReference>
<dbReference type="Gene3D" id="2.30.42.10">
    <property type="match status" value="2"/>
</dbReference>
<keyword evidence="12" id="KW-0346">Stress response</keyword>
<keyword evidence="10" id="KW-0378">Hydrolase</keyword>
<dbReference type="SUPFAM" id="SSF50494">
    <property type="entry name" value="Trypsin-like serine proteases"/>
    <property type="match status" value="1"/>
</dbReference>
<evidence type="ECO:0000256" key="9">
    <source>
        <dbReference type="ARBA" id="ARBA00022764"/>
    </source>
</evidence>
<dbReference type="PRINTS" id="PR00834">
    <property type="entry name" value="PROTEASES2C"/>
</dbReference>
<reference evidence="18" key="1">
    <citation type="journal article" date="2011" name="Environ. Microbiol.">
        <title>Genomic insights into the metabolic potential of the polycyclic aromatic hydrocarbon degrading sulfate-reducing Deltaproteobacterium N47.</title>
        <authorList>
            <person name="Bergmann F."/>
            <person name="Selesi D."/>
            <person name="Weinmaier T."/>
            <person name="Tischler P."/>
            <person name="Rattei T."/>
            <person name="Meckenstock R.U."/>
        </authorList>
    </citation>
    <scope>NUCLEOTIDE SEQUENCE</scope>
</reference>
<comment type="catalytic activity">
    <reaction evidence="1">
        <text>Acts on substrates that are at least partially unfolded. The cleavage site P1 residue is normally between a pair of hydrophobic residues, such as Val-|-Val.</text>
        <dbReference type="EC" id="3.4.21.107"/>
    </reaction>
</comment>
<comment type="subcellular location">
    <subcellularLocation>
        <location evidence="2">Periplasm</location>
    </subcellularLocation>
</comment>
<dbReference type="PANTHER" id="PTHR22939">
    <property type="entry name" value="SERINE PROTEASE FAMILY S1C HTRA-RELATED"/>
    <property type="match status" value="1"/>
</dbReference>
<dbReference type="CDD" id="cd10839">
    <property type="entry name" value="cpPDZ1_DegP-like"/>
    <property type="match status" value="1"/>
</dbReference>
<feature type="active site" description="Charge relay system" evidence="14">
    <location>
        <position position="137"/>
    </location>
</feature>
<dbReference type="Pfam" id="PF13180">
    <property type="entry name" value="PDZ_2"/>
    <property type="match status" value="1"/>
</dbReference>
<dbReference type="FunFam" id="2.40.10.120:FF:000007">
    <property type="entry name" value="Periplasmic serine endoprotease DegP-like"/>
    <property type="match status" value="1"/>
</dbReference>
<evidence type="ECO:0000256" key="5">
    <source>
        <dbReference type="ARBA" id="ARBA00013958"/>
    </source>
</evidence>
<dbReference type="AlphaFoldDB" id="E1YM37"/>
<evidence type="ECO:0000256" key="7">
    <source>
        <dbReference type="ARBA" id="ARBA00022729"/>
    </source>
</evidence>
<keyword evidence="7" id="KW-0732">Signal</keyword>
<dbReference type="Pfam" id="PF13365">
    <property type="entry name" value="Trypsin_2"/>
    <property type="match status" value="1"/>
</dbReference>
<dbReference type="NCBIfam" id="TIGR02037">
    <property type="entry name" value="degP_htrA_DO"/>
    <property type="match status" value="1"/>
</dbReference>
<dbReference type="GO" id="GO:0042597">
    <property type="term" value="C:periplasmic space"/>
    <property type="evidence" value="ECO:0007669"/>
    <property type="project" value="UniProtKB-SubCell"/>
</dbReference>
<evidence type="ECO:0000256" key="15">
    <source>
        <dbReference type="PIRSR" id="PIRSR611782-2"/>
    </source>
</evidence>
<dbReference type="Pfam" id="PF17820">
    <property type="entry name" value="PDZ_6"/>
    <property type="match status" value="1"/>
</dbReference>
<evidence type="ECO:0000256" key="14">
    <source>
        <dbReference type="PIRSR" id="PIRSR611782-1"/>
    </source>
</evidence>
<dbReference type="Gene3D" id="2.40.10.120">
    <property type="match status" value="1"/>
</dbReference>
<dbReference type="SUPFAM" id="SSF50156">
    <property type="entry name" value="PDZ domain-like"/>
    <property type="match status" value="2"/>
</dbReference>
<evidence type="ECO:0000256" key="13">
    <source>
        <dbReference type="ARBA" id="ARBA00032850"/>
    </source>
</evidence>
<evidence type="ECO:0000256" key="3">
    <source>
        <dbReference type="ARBA" id="ARBA00010541"/>
    </source>
</evidence>
<keyword evidence="11" id="KW-0720">Serine protease</keyword>
<evidence type="ECO:0000256" key="11">
    <source>
        <dbReference type="ARBA" id="ARBA00022825"/>
    </source>
</evidence>
<sequence length="495" mass="53987">MVLFLVAVFLGISCFNSVSDGKTKQNEDKKNIENVPVSNKETNPPATRMVPESFSALAEMASPAVVNIQTVRTAKTKNMFRQFRGGPPNSGPFNDDDQMNDFFNKFFNPDQQKEFKQRSLGSGFIIDKEGYIVTNNHVVEGSDKIKVILKNEKEYNAVIIGRDPNTDLALIKIKDENNLPVLKLGDSDALKVGQWVVAIGSPFGLEHTVTAGIVSAKGRVIGSGPYDDYIQTDASINPGNSGGPLLNMNGEVIGINTIIIAGGQGIGFAIPVNLARGIIDQLKQHGDVTRGWLGITIQDLPSDLSEYFGIKGGKGVLVSDIIPGDPADKAGIKAKDIITEINGQKIDSSRTLLKIIAGMGVGKNVKIKILRDGKEKMFNVEIAKRMDEKIASNRNSTKNEADEIGIRVANLSPEMARRYDISEKEGVIVVAVDSEGKAAEAGIVPGDIIKEINHQPVKSVREYAELLKKIQKNKPFNMFLWRDKVGYILVKIETK</sequence>
<evidence type="ECO:0000313" key="18">
    <source>
        <dbReference type="EMBL" id="CBX31170.1"/>
    </source>
</evidence>
<dbReference type="GO" id="GO:0004252">
    <property type="term" value="F:serine-type endopeptidase activity"/>
    <property type="evidence" value="ECO:0007669"/>
    <property type="project" value="InterPro"/>
</dbReference>
<dbReference type="GO" id="GO:0006508">
    <property type="term" value="P:proteolysis"/>
    <property type="evidence" value="ECO:0007669"/>
    <property type="project" value="UniProtKB-KW"/>
</dbReference>